<dbReference type="EMBL" id="VTOW01000002">
    <property type="protein sequence ID" value="NKE71181.1"/>
    <property type="molecule type" value="Genomic_DNA"/>
</dbReference>
<evidence type="ECO:0000313" key="4">
    <source>
        <dbReference type="Proteomes" id="UP000534783"/>
    </source>
</evidence>
<dbReference type="Pfam" id="PF00033">
    <property type="entry name" value="Cytochrome_B"/>
    <property type="match status" value="1"/>
</dbReference>
<comment type="caution">
    <text evidence="3">The sequence shown here is derived from an EMBL/GenBank/DDBJ whole genome shotgun (WGS) entry which is preliminary data.</text>
</comment>
<sequence length="256" mass="29079">MNKLLDQIRENVTQTQVWKSIFRHGYPNTDANRALVMFSNVILHLHPVRVRRGALKIKFTWCLGGLTFFFFVLLAVTGVFLMFYYVPDTRRAYNDIKDLGTVIYFGSLFRALHRWSAHAMVFSVWMHMTRVFLTGSYKPPREFNWVVGVILLVVTLVMSWTGYLLPWDQLALWAVTVGSKMAEATPLVGNAGPFGPELGMTINNDVAFVLLGGTVVGQSALLRFYVLHCLGLPLVMALFMAVHFWRIRKDGFSGPL</sequence>
<keyword evidence="1" id="KW-0472">Membrane</keyword>
<keyword evidence="1" id="KW-0812">Transmembrane</keyword>
<keyword evidence="4" id="KW-1185">Reference proteome</keyword>
<feature type="transmembrane region" description="Helical" evidence="1">
    <location>
        <begin position="225"/>
        <end position="245"/>
    </location>
</feature>
<feature type="transmembrane region" description="Helical" evidence="1">
    <location>
        <begin position="59"/>
        <end position="85"/>
    </location>
</feature>
<dbReference type="Proteomes" id="UP000534783">
    <property type="component" value="Unassembled WGS sequence"/>
</dbReference>
<dbReference type="GO" id="GO:0016491">
    <property type="term" value="F:oxidoreductase activity"/>
    <property type="evidence" value="ECO:0007669"/>
    <property type="project" value="InterPro"/>
</dbReference>
<reference evidence="3 4" key="1">
    <citation type="journal article" date="2020" name="Nature">
        <title>Bacterial chemolithoautotrophy via manganese oxidation.</title>
        <authorList>
            <person name="Yu H."/>
            <person name="Leadbetter J.R."/>
        </authorList>
    </citation>
    <scope>NUCLEOTIDE SEQUENCE [LARGE SCALE GENOMIC DNA]</scope>
    <source>
        <strain evidence="3 4">Mn-1</strain>
    </source>
</reference>
<dbReference type="InterPro" id="IPR027387">
    <property type="entry name" value="Cytb/b6-like_sf"/>
</dbReference>
<organism evidence="3 4">
    <name type="scientific">Candidatus Manganitrophus noduliformans</name>
    <dbReference type="NCBI Taxonomy" id="2606439"/>
    <lineage>
        <taxon>Bacteria</taxon>
        <taxon>Pseudomonadati</taxon>
        <taxon>Nitrospirota</taxon>
        <taxon>Nitrospiria</taxon>
        <taxon>Candidatus Troglogloeales</taxon>
        <taxon>Candidatus Manganitrophaceae</taxon>
        <taxon>Candidatus Manganitrophus</taxon>
    </lineage>
</organism>
<evidence type="ECO:0000259" key="2">
    <source>
        <dbReference type="PROSITE" id="PS51002"/>
    </source>
</evidence>
<dbReference type="SUPFAM" id="SSF81342">
    <property type="entry name" value="Transmembrane di-heme cytochromes"/>
    <property type="match status" value="1"/>
</dbReference>
<dbReference type="Gene3D" id="1.20.810.10">
    <property type="entry name" value="Cytochrome Bc1 Complex, Chain C"/>
    <property type="match status" value="1"/>
</dbReference>
<dbReference type="PROSITE" id="PS51002">
    <property type="entry name" value="CYTB_NTER"/>
    <property type="match status" value="1"/>
</dbReference>
<dbReference type="InterPro" id="IPR005797">
    <property type="entry name" value="Cyt_b/b6_N"/>
</dbReference>
<evidence type="ECO:0000313" key="3">
    <source>
        <dbReference type="EMBL" id="NKE71181.1"/>
    </source>
</evidence>
<feature type="transmembrane region" description="Helical" evidence="1">
    <location>
        <begin position="145"/>
        <end position="165"/>
    </location>
</feature>
<feature type="domain" description="Cytochrome b/b6 N-terminal region profile" evidence="2">
    <location>
        <begin position="23"/>
        <end position="256"/>
    </location>
</feature>
<name>A0A7X6IB74_9BACT</name>
<dbReference type="RefSeq" id="WP_168059585.1">
    <property type="nucleotide sequence ID" value="NZ_VTOW01000002.1"/>
</dbReference>
<dbReference type="GO" id="GO:0009055">
    <property type="term" value="F:electron transfer activity"/>
    <property type="evidence" value="ECO:0007669"/>
    <property type="project" value="InterPro"/>
</dbReference>
<proteinExistence type="predicted"/>
<dbReference type="GO" id="GO:0016020">
    <property type="term" value="C:membrane"/>
    <property type="evidence" value="ECO:0007669"/>
    <property type="project" value="InterPro"/>
</dbReference>
<dbReference type="GO" id="GO:0022904">
    <property type="term" value="P:respiratory electron transport chain"/>
    <property type="evidence" value="ECO:0007669"/>
    <property type="project" value="InterPro"/>
</dbReference>
<dbReference type="PANTHER" id="PTHR19271">
    <property type="entry name" value="CYTOCHROME B"/>
    <property type="match status" value="1"/>
</dbReference>
<dbReference type="PANTHER" id="PTHR19271:SF16">
    <property type="entry name" value="CYTOCHROME B"/>
    <property type="match status" value="1"/>
</dbReference>
<gene>
    <name evidence="3" type="ORF">MNODULE_10580</name>
</gene>
<dbReference type="InterPro" id="IPR016174">
    <property type="entry name" value="Di-haem_cyt_TM"/>
</dbReference>
<accession>A0A7X6IB74</accession>
<protein>
    <submittedName>
        <fullName evidence="3">DUF4405 domain-containing protein</fullName>
    </submittedName>
</protein>
<evidence type="ECO:0000256" key="1">
    <source>
        <dbReference type="SAM" id="Phobius"/>
    </source>
</evidence>
<dbReference type="AlphaFoldDB" id="A0A7X6IB74"/>
<keyword evidence="1" id="KW-1133">Transmembrane helix</keyword>